<name>A0A0F9RG11_9ZZZZ</name>
<sequence>MNKLKLKLKKLREEMHQIQSKIKRYNQLCESCFEKGIKTFFDLTTWNKEKVSRNICKKCSKVKP</sequence>
<proteinExistence type="predicted"/>
<comment type="caution">
    <text evidence="2">The sequence shown here is derived from an EMBL/GenBank/DDBJ whole genome shotgun (WGS) entry which is preliminary data.</text>
</comment>
<evidence type="ECO:0000313" key="2">
    <source>
        <dbReference type="EMBL" id="KKN48602.1"/>
    </source>
</evidence>
<keyword evidence="1" id="KW-0175">Coiled coil</keyword>
<protein>
    <submittedName>
        <fullName evidence="2">Uncharacterized protein</fullName>
    </submittedName>
</protein>
<accession>A0A0F9RG11</accession>
<evidence type="ECO:0000256" key="1">
    <source>
        <dbReference type="SAM" id="Coils"/>
    </source>
</evidence>
<dbReference type="AlphaFoldDB" id="A0A0F9RG11"/>
<feature type="coiled-coil region" evidence="1">
    <location>
        <begin position="1"/>
        <end position="28"/>
    </location>
</feature>
<dbReference type="EMBL" id="LAZR01001213">
    <property type="protein sequence ID" value="KKN48602.1"/>
    <property type="molecule type" value="Genomic_DNA"/>
</dbReference>
<organism evidence="2">
    <name type="scientific">marine sediment metagenome</name>
    <dbReference type="NCBI Taxonomy" id="412755"/>
    <lineage>
        <taxon>unclassified sequences</taxon>
        <taxon>metagenomes</taxon>
        <taxon>ecological metagenomes</taxon>
    </lineage>
</organism>
<gene>
    <name evidence="2" type="ORF">LCGC14_0651010</name>
</gene>
<reference evidence="2" key="1">
    <citation type="journal article" date="2015" name="Nature">
        <title>Complex archaea that bridge the gap between prokaryotes and eukaryotes.</title>
        <authorList>
            <person name="Spang A."/>
            <person name="Saw J.H."/>
            <person name="Jorgensen S.L."/>
            <person name="Zaremba-Niedzwiedzka K."/>
            <person name="Martijn J."/>
            <person name="Lind A.E."/>
            <person name="van Eijk R."/>
            <person name="Schleper C."/>
            <person name="Guy L."/>
            <person name="Ettema T.J."/>
        </authorList>
    </citation>
    <scope>NUCLEOTIDE SEQUENCE</scope>
</reference>